<proteinExistence type="predicted"/>
<gene>
    <name evidence="1" type="ORF">MTCD1_03654</name>
</gene>
<evidence type="ECO:0000313" key="1">
    <source>
        <dbReference type="EMBL" id="GAW97996.1"/>
    </source>
</evidence>
<protein>
    <submittedName>
        <fullName evidence="1">Uncharacterized protein</fullName>
    </submittedName>
</protein>
<comment type="caution">
    <text evidence="1">The sequence shown here is derived from an EMBL/GenBank/DDBJ whole genome shotgun (WGS) entry which is preliminary data.</text>
</comment>
<dbReference type="Proteomes" id="UP000197068">
    <property type="component" value="Unassembled WGS sequence"/>
</dbReference>
<accession>A0ABQ0N059</accession>
<dbReference type="RefSeq" id="WP_057183327.1">
    <property type="nucleotide sequence ID" value="NZ_BDQM01000071.1"/>
</dbReference>
<sequence>MFLALAESSSIEDGINKTAEVIIHGMKVIIKAKKTPAPAEYDVSESTPPKTHVPNKKAIKASDNPRTCINLITIPVN</sequence>
<name>A0ABQ0N059_9GAMM</name>
<reference evidence="1 2" key="1">
    <citation type="submission" date="2017-06" db="EMBL/GenBank/DDBJ databases">
        <title>Whole Genome Sequences of Colwellia marinimaniae MTCD1.</title>
        <authorList>
            <person name="Kusumoto H."/>
            <person name="Inoue M."/>
            <person name="Tanikawa K."/>
            <person name="Maeji H."/>
            <person name="Cameron J.H."/>
            <person name="Bartlett D.H."/>
        </authorList>
    </citation>
    <scope>NUCLEOTIDE SEQUENCE [LARGE SCALE GENOMIC DNA]</scope>
    <source>
        <strain evidence="1 2">MTCD1</strain>
    </source>
</reference>
<organism evidence="1 2">
    <name type="scientific">Colwellia marinimaniae</name>
    <dbReference type="NCBI Taxonomy" id="1513592"/>
    <lineage>
        <taxon>Bacteria</taxon>
        <taxon>Pseudomonadati</taxon>
        <taxon>Pseudomonadota</taxon>
        <taxon>Gammaproteobacteria</taxon>
        <taxon>Alteromonadales</taxon>
        <taxon>Colwelliaceae</taxon>
        <taxon>Colwellia</taxon>
    </lineage>
</organism>
<evidence type="ECO:0000313" key="2">
    <source>
        <dbReference type="Proteomes" id="UP000197068"/>
    </source>
</evidence>
<dbReference type="EMBL" id="BDQM01000071">
    <property type="protein sequence ID" value="GAW97996.1"/>
    <property type="molecule type" value="Genomic_DNA"/>
</dbReference>
<keyword evidence="2" id="KW-1185">Reference proteome</keyword>